<dbReference type="AlphaFoldDB" id="A0A2U3N2F6"/>
<sequence>MITLHSQYNCCYPRPEGKNYQVDLYQIQNNKGKLKLKSYTYVLGDYADGFEGQTDVREKSIFKFKDIASIKKWLDKNYK</sequence>
<keyword evidence="2" id="KW-1185">Reference proteome</keyword>
<dbReference type="EMBL" id="OOGT01000185">
    <property type="protein sequence ID" value="SPL71877.1"/>
    <property type="molecule type" value="Genomic_DNA"/>
</dbReference>
<evidence type="ECO:0000313" key="2">
    <source>
        <dbReference type="Proteomes" id="UP000245974"/>
    </source>
</evidence>
<gene>
    <name evidence="1" type="ORF">KPC_3055</name>
</gene>
<proteinExistence type="predicted"/>
<reference evidence="2" key="1">
    <citation type="submission" date="2018-03" db="EMBL/GenBank/DDBJ databases">
        <authorList>
            <person name="Blom J."/>
        </authorList>
    </citation>
    <scope>NUCLEOTIDE SEQUENCE [LARGE SCALE GENOMIC DNA]</scope>
    <source>
        <strain evidence="2">KPC-SM-21</strain>
    </source>
</reference>
<organism evidence="1 2">
    <name type="scientific">Acinetobacter stercoris</name>
    <dbReference type="NCBI Taxonomy" id="2126983"/>
    <lineage>
        <taxon>Bacteria</taxon>
        <taxon>Pseudomonadati</taxon>
        <taxon>Pseudomonadota</taxon>
        <taxon>Gammaproteobacteria</taxon>
        <taxon>Moraxellales</taxon>
        <taxon>Moraxellaceae</taxon>
        <taxon>Acinetobacter</taxon>
    </lineage>
</organism>
<dbReference type="Proteomes" id="UP000245974">
    <property type="component" value="Unassembled WGS sequence"/>
</dbReference>
<name>A0A2U3N2F6_9GAMM</name>
<dbReference type="InParanoid" id="A0A2U3N2F6"/>
<protein>
    <submittedName>
        <fullName evidence="1">Uncharacterized protein</fullName>
    </submittedName>
</protein>
<accession>A0A2U3N2F6</accession>
<evidence type="ECO:0000313" key="1">
    <source>
        <dbReference type="EMBL" id="SPL71877.1"/>
    </source>
</evidence>